<dbReference type="Proteomes" id="UP001281003">
    <property type="component" value="Unassembled WGS sequence"/>
</dbReference>
<name>A0AAE0PDA0_SORBR</name>
<dbReference type="PANTHER" id="PTHR10963">
    <property type="entry name" value="GLYCOSYL HYDROLASE-RELATED"/>
    <property type="match status" value="1"/>
</dbReference>
<keyword evidence="3" id="KW-1185">Reference proteome</keyword>
<dbReference type="Gene3D" id="2.60.120.200">
    <property type="match status" value="1"/>
</dbReference>
<dbReference type="SUPFAM" id="SSF49899">
    <property type="entry name" value="Concanavalin A-like lectins/glucanases"/>
    <property type="match status" value="1"/>
</dbReference>
<dbReference type="Pfam" id="PF26113">
    <property type="entry name" value="GH16_XgeA"/>
    <property type="match status" value="2"/>
</dbReference>
<gene>
    <name evidence="2" type="ORF">B0T20DRAFT_507641</name>
</gene>
<dbReference type="InterPro" id="IPR013320">
    <property type="entry name" value="ConA-like_dom_sf"/>
</dbReference>
<proteinExistence type="predicted"/>
<feature type="compositionally biased region" description="Polar residues" evidence="1">
    <location>
        <begin position="224"/>
        <end position="259"/>
    </location>
</feature>
<feature type="compositionally biased region" description="Low complexity" evidence="1">
    <location>
        <begin position="268"/>
        <end position="278"/>
    </location>
</feature>
<comment type="caution">
    <text evidence="2">The sequence shown here is derived from an EMBL/GenBank/DDBJ whole genome shotgun (WGS) entry which is preliminary data.</text>
</comment>
<dbReference type="PANTHER" id="PTHR10963:SF24">
    <property type="entry name" value="GLYCOSIDASE C21B10.07-RELATED"/>
    <property type="match status" value="1"/>
</dbReference>
<evidence type="ECO:0000256" key="1">
    <source>
        <dbReference type="SAM" id="MobiDB-lite"/>
    </source>
</evidence>
<feature type="region of interest" description="Disordered" evidence="1">
    <location>
        <begin position="205"/>
        <end position="285"/>
    </location>
</feature>
<sequence>MLPFAPMTFALLSERGSPRIPVPHGEYNFNNTHSEAPNSTTPTRPASNYTLVDLYNSKNFFSEFAFFKDSDPTHGFVKYVDYQTANNTGLIGYVPDGVKLGVDAINNISTTATGRNSVRVTSKKNYTEGLFIADIYHMPSGLYDPGDNDNNNNNKVSARDTQDYKTSSCGLWPAFWTFGPDWPASGEIDILEGVNTQVNNSITLHSAGTSGNGKKSKDQGGTCDISSSGSATDTNLTEPNCASDTGCKQDTTGGYSSTDSKAEKHSGNTTTATTTTTKTNKDATVHAPVDPSNFGTPLAAFVFDKGCSLSDRFKDHNIVFNTAFCGDWAGKVWDENAECKAKAATCKDYVAHNPASFKEAYWVVNSIKVYQLRRKK</sequence>
<reference evidence="2" key="1">
    <citation type="journal article" date="2023" name="Mol. Phylogenet. Evol.">
        <title>Genome-scale phylogeny and comparative genomics of the fungal order Sordariales.</title>
        <authorList>
            <person name="Hensen N."/>
            <person name="Bonometti L."/>
            <person name="Westerberg I."/>
            <person name="Brannstrom I.O."/>
            <person name="Guillou S."/>
            <person name="Cros-Aarteil S."/>
            <person name="Calhoun S."/>
            <person name="Haridas S."/>
            <person name="Kuo A."/>
            <person name="Mondo S."/>
            <person name="Pangilinan J."/>
            <person name="Riley R."/>
            <person name="LaButti K."/>
            <person name="Andreopoulos B."/>
            <person name="Lipzen A."/>
            <person name="Chen C."/>
            <person name="Yan M."/>
            <person name="Daum C."/>
            <person name="Ng V."/>
            <person name="Clum A."/>
            <person name="Steindorff A."/>
            <person name="Ohm R.A."/>
            <person name="Martin F."/>
            <person name="Silar P."/>
            <person name="Natvig D.O."/>
            <person name="Lalanne C."/>
            <person name="Gautier V."/>
            <person name="Ament-Velasquez S.L."/>
            <person name="Kruys A."/>
            <person name="Hutchinson M.I."/>
            <person name="Powell A.J."/>
            <person name="Barry K."/>
            <person name="Miller A.N."/>
            <person name="Grigoriev I.V."/>
            <person name="Debuchy R."/>
            <person name="Gladieux P."/>
            <person name="Hiltunen Thoren M."/>
            <person name="Johannesson H."/>
        </authorList>
    </citation>
    <scope>NUCLEOTIDE SEQUENCE</scope>
    <source>
        <strain evidence="2">FGSC 1904</strain>
    </source>
</reference>
<evidence type="ECO:0000313" key="2">
    <source>
        <dbReference type="EMBL" id="KAK3397760.1"/>
    </source>
</evidence>
<protein>
    <submittedName>
        <fullName evidence="2">Concanavalin A-like lectin/glucanase domain-containing protein</fullName>
    </submittedName>
</protein>
<dbReference type="EMBL" id="JAUTDP010000007">
    <property type="protein sequence ID" value="KAK3397760.1"/>
    <property type="molecule type" value="Genomic_DNA"/>
</dbReference>
<dbReference type="AlphaFoldDB" id="A0AAE0PDA0"/>
<dbReference type="GO" id="GO:0009251">
    <property type="term" value="P:glucan catabolic process"/>
    <property type="evidence" value="ECO:0007669"/>
    <property type="project" value="TreeGrafter"/>
</dbReference>
<organism evidence="2 3">
    <name type="scientific">Sordaria brevicollis</name>
    <dbReference type="NCBI Taxonomy" id="83679"/>
    <lineage>
        <taxon>Eukaryota</taxon>
        <taxon>Fungi</taxon>
        <taxon>Dikarya</taxon>
        <taxon>Ascomycota</taxon>
        <taxon>Pezizomycotina</taxon>
        <taxon>Sordariomycetes</taxon>
        <taxon>Sordariomycetidae</taxon>
        <taxon>Sordariales</taxon>
        <taxon>Sordariaceae</taxon>
        <taxon>Sordaria</taxon>
    </lineage>
</organism>
<evidence type="ECO:0000313" key="3">
    <source>
        <dbReference type="Proteomes" id="UP001281003"/>
    </source>
</evidence>
<accession>A0AAE0PDA0</accession>
<dbReference type="InterPro" id="IPR050546">
    <property type="entry name" value="Glycosyl_Hydrlase_16"/>
</dbReference>
<reference evidence="2" key="2">
    <citation type="submission" date="2023-07" db="EMBL/GenBank/DDBJ databases">
        <authorList>
            <consortium name="Lawrence Berkeley National Laboratory"/>
            <person name="Haridas S."/>
            <person name="Hensen N."/>
            <person name="Bonometti L."/>
            <person name="Westerberg I."/>
            <person name="Brannstrom I.O."/>
            <person name="Guillou S."/>
            <person name="Cros-Aarteil S."/>
            <person name="Calhoun S."/>
            <person name="Kuo A."/>
            <person name="Mondo S."/>
            <person name="Pangilinan J."/>
            <person name="Riley R."/>
            <person name="LaButti K."/>
            <person name="Andreopoulos B."/>
            <person name="Lipzen A."/>
            <person name="Chen C."/>
            <person name="Yanf M."/>
            <person name="Daum C."/>
            <person name="Ng V."/>
            <person name="Clum A."/>
            <person name="Steindorff A."/>
            <person name="Ohm R."/>
            <person name="Martin F."/>
            <person name="Silar P."/>
            <person name="Natvig D."/>
            <person name="Lalanne C."/>
            <person name="Gautier V."/>
            <person name="Ament-velasquez S.L."/>
            <person name="Kruys A."/>
            <person name="Hutchinson M.I."/>
            <person name="Powell A.J."/>
            <person name="Barry K."/>
            <person name="Miller A.N."/>
            <person name="Grigoriev I.V."/>
            <person name="Debuchy R."/>
            <person name="Gladieux P."/>
            <person name="Thoren M.H."/>
            <person name="Johannesson H."/>
        </authorList>
    </citation>
    <scope>NUCLEOTIDE SEQUENCE</scope>
    <source>
        <strain evidence="2">FGSC 1904</strain>
    </source>
</reference>